<organism evidence="2 3">
    <name type="scientific">Anabaena azotica FACHB-119</name>
    <dbReference type="NCBI Taxonomy" id="947527"/>
    <lineage>
        <taxon>Bacteria</taxon>
        <taxon>Bacillati</taxon>
        <taxon>Cyanobacteriota</taxon>
        <taxon>Cyanophyceae</taxon>
        <taxon>Nostocales</taxon>
        <taxon>Nostocaceae</taxon>
        <taxon>Anabaena</taxon>
        <taxon>Anabaena azotica</taxon>
    </lineage>
</organism>
<name>A0ABR8DEB4_9NOST</name>
<protein>
    <recommendedName>
        <fullName evidence="1">Telomere resolvase ResT/TelK catalytic domain-containing protein</fullName>
    </recommendedName>
</protein>
<feature type="domain" description="Telomere resolvase ResT/TelK catalytic" evidence="1">
    <location>
        <begin position="345"/>
        <end position="520"/>
    </location>
</feature>
<accession>A0ABR8DEB4</accession>
<gene>
    <name evidence="2" type="ORF">H6G83_33465</name>
</gene>
<keyword evidence="3" id="KW-1185">Reference proteome</keyword>
<proteinExistence type="predicted"/>
<evidence type="ECO:0000313" key="2">
    <source>
        <dbReference type="EMBL" id="MBD2505449.1"/>
    </source>
</evidence>
<evidence type="ECO:0000313" key="3">
    <source>
        <dbReference type="Proteomes" id="UP000661112"/>
    </source>
</evidence>
<dbReference type="RefSeq" id="WP_190480261.1">
    <property type="nucleotide sequence ID" value="NZ_JACJSG010000088.1"/>
</dbReference>
<dbReference type="InterPro" id="IPR032047">
    <property type="entry name" value="ResT/TelK_cat"/>
</dbReference>
<dbReference type="Pfam" id="PF16684">
    <property type="entry name" value="ResT-TelK_cat"/>
    <property type="match status" value="1"/>
</dbReference>
<dbReference type="Gene3D" id="1.10.443.30">
    <property type="entry name" value="Telomere resolvase"/>
    <property type="match status" value="1"/>
</dbReference>
<reference evidence="2 3" key="1">
    <citation type="journal article" date="2020" name="ISME J.">
        <title>Comparative genomics reveals insights into cyanobacterial evolution and habitat adaptation.</title>
        <authorList>
            <person name="Chen M.Y."/>
            <person name="Teng W.K."/>
            <person name="Zhao L."/>
            <person name="Hu C.X."/>
            <person name="Zhou Y.K."/>
            <person name="Han B.P."/>
            <person name="Song L.R."/>
            <person name="Shu W.S."/>
        </authorList>
    </citation>
    <scope>NUCLEOTIDE SEQUENCE [LARGE SCALE GENOMIC DNA]</scope>
    <source>
        <strain evidence="2 3">FACHB-119</strain>
    </source>
</reference>
<dbReference type="Proteomes" id="UP000661112">
    <property type="component" value="Unassembled WGS sequence"/>
</dbReference>
<dbReference type="EMBL" id="JACJSG010000088">
    <property type="protein sequence ID" value="MBD2505449.1"/>
    <property type="molecule type" value="Genomic_DNA"/>
</dbReference>
<sequence>MARSIQAIQDSFAHLPGKDRTKAIRKQAAELWEKHHKLVPFMRDGYEVEKKSFITTNGRQDECINYISMVEGALEQQKNQVVEPTVEPTVEATKDLHFDNIPGFKFTQVVIKIDGSLYWQGTHESGLQTQKHKELDHAKKAAEYYLKNKLKNWNPVVEPTVEPNIEPVVEPTVEPVVETLAQPTVETEYSDSEAERMAIAKKLYFATADKDDLTGLREYQLNLCKTQKYFLPEFAILVARTRVIIEDYANAKSPEGKAHPGSIQKIRVEIMRYLAGIIKPENDKFPPVNDRTLEDTFNDFDTAVRGAFSDIGAAKYKLNKARSEAAEEDVRAIKVLPYISWAIDTVNNLPQSAAKWKEVAIAVMLLTGRRQSEVMSSGIFTYVDDAHVIFEGQLKRHVAEVVAPEKIPVLGKAAQGVVNAIAWLEKFNKRTLPESRTVEAIQKAAKVSHDRCSRYIAETMATLCGLCQITNGKEWVVTEGSKQVNKFKGHLNRQIYAQVCSGLFNDVNESKKRAYISRILLENRDAALSYDRDIEIQDINALGKLCGSFRDE</sequence>
<comment type="caution">
    <text evidence="2">The sequence shown here is derived from an EMBL/GenBank/DDBJ whole genome shotgun (WGS) entry which is preliminary data.</text>
</comment>
<dbReference type="InterPro" id="IPR038280">
    <property type="entry name" value="ResT/TelK_cat_sf"/>
</dbReference>
<evidence type="ECO:0000259" key="1">
    <source>
        <dbReference type="Pfam" id="PF16684"/>
    </source>
</evidence>